<dbReference type="EC" id="3.4.11.2" evidence="4 12"/>
<evidence type="ECO:0000259" key="15">
    <source>
        <dbReference type="Pfam" id="PF17432"/>
    </source>
</evidence>
<dbReference type="InterPro" id="IPR012779">
    <property type="entry name" value="Peptidase_M1_pepN"/>
</dbReference>
<dbReference type="Gene3D" id="1.25.50.10">
    <property type="entry name" value="Peptidase M1, alanyl aminopeptidase, C-terminal domain"/>
    <property type="match status" value="1"/>
</dbReference>
<feature type="domain" description="Aminopeptidase N-like N-terminal" evidence="16">
    <location>
        <begin position="124"/>
        <end position="194"/>
    </location>
</feature>
<evidence type="ECO:0000256" key="8">
    <source>
        <dbReference type="ARBA" id="ARBA00022723"/>
    </source>
</evidence>
<keyword evidence="11" id="KW-0482">Metalloprotease</keyword>
<comment type="caution">
    <text evidence="17">The sequence shown here is derived from an EMBL/GenBank/DDBJ whole genome shotgun (WGS) entry which is preliminary data.</text>
</comment>
<dbReference type="InterPro" id="IPR001930">
    <property type="entry name" value="Peptidase_M1"/>
</dbReference>
<sequence length="886" mass="98039">MVMRTISQIAVQLMDYCPFPFTITHVSLVFDLNQEHTVVTTMMTVERRVYDGAKEAPFQLDGVGLELLELSLNGQKLDPNDYHLDEVGLIIPMVPDAFKLETKVAINPAANTALSGLYISAGRFCTQCEAEGFRHITFWPDRPDVMSRFHVRIEAPQDQFPTLLSNGNCVAIGQYGDGRHWASWDDPYPKPSYLFALVAGSFDTWTDHFTTRSGREVSLCIYVDHGVSPRASYAMDALKRAMAWDEKTFDREYDLDVFNIVAVADFNFGAMENKGLNIFNSALVLADETTATDTDYEAIEAVVAHEYFHNWSGNRVTCRDWFQLSLKEGLTVFRDQEFSADQRSRAVKRIQDSKALRGRQFSEDSGPLAHPVRPSSYVKIENFYTTTIYEKGAEIVRIIQTLIGEQAFKDGLNLYFDDYDGTAATIEDWLHAMRMASDNPLTGIERWYDQAGTPLLTVSSSFDEGTQRLRLFFRQATPDTPGQTTKSWVPIPIKLAFFDHNGAMLRLTLAGTEAAADEWLIPMASDRLVIEFEGASRQPVASYLRGFSAPVRLRADQTSADLALLAACDTDPFVRWESAQTIFRSSLLLVSRALAKGEEPEIPDDLHRVFQGSLGEAGRDPAFAALLLRLPEVPDLMQLQANCNPSNLVAARVYVRSVIAQQLDGPLSACFATYDPAQEFSTGAAAAGRRALMAACLDLLSATGTDRAALRAANLFAAARNMTDTMAALSALSQFGGPRYDAALNAFRNHYQDNALVMDKWFRVQAMALCGDPLTTYATLRSDPLFTLTNPNRVRALGGAFAQGNPAAFHRDDGEGYALMGTLISDVDRLNSALAARLATFFDSCVRVDEARRLAAFRTIEGLLANNSLSANTREILTKIISGLTA</sequence>
<dbReference type="SUPFAM" id="SSF63737">
    <property type="entry name" value="Leukotriene A4 hydrolase N-terminal domain"/>
    <property type="match status" value="1"/>
</dbReference>
<dbReference type="PANTHER" id="PTHR46322">
    <property type="entry name" value="PUROMYCIN-SENSITIVE AMINOPEPTIDASE"/>
    <property type="match status" value="1"/>
</dbReference>
<dbReference type="Pfam" id="PF01433">
    <property type="entry name" value="Peptidase_M1"/>
    <property type="match status" value="1"/>
</dbReference>
<comment type="catalytic activity">
    <reaction evidence="1">
        <text>Release of an N-terminal amino acid, Xaa-|-Yaa- from a peptide, amide or arylamide. Xaa is preferably Ala, but may be most amino acids including Pro (slow action). When a terminal hydrophobic residue is followed by a prolyl residue, the two may be released as an intact Xaa-Pro dipeptide.</text>
        <dbReference type="EC" id="3.4.11.2"/>
    </reaction>
</comment>
<evidence type="ECO:0000256" key="2">
    <source>
        <dbReference type="ARBA" id="ARBA00001947"/>
    </source>
</evidence>
<dbReference type="InterPro" id="IPR042097">
    <property type="entry name" value="Aminopeptidase_N-like_N_sf"/>
</dbReference>
<dbReference type="InterPro" id="IPR024601">
    <property type="entry name" value="Peptidase_M1_pepN_C"/>
</dbReference>
<dbReference type="InterPro" id="IPR037144">
    <property type="entry name" value="Peptidase_M1_pepN_C_sf"/>
</dbReference>
<evidence type="ECO:0000256" key="4">
    <source>
        <dbReference type="ARBA" id="ARBA00012564"/>
    </source>
</evidence>
<dbReference type="Pfam" id="PF11940">
    <property type="entry name" value="DUF3458"/>
    <property type="match status" value="1"/>
</dbReference>
<keyword evidence="8" id="KW-0479">Metal-binding</keyword>
<evidence type="ECO:0000256" key="5">
    <source>
        <dbReference type="ARBA" id="ARBA00015611"/>
    </source>
</evidence>
<evidence type="ECO:0000259" key="13">
    <source>
        <dbReference type="Pfam" id="PF01433"/>
    </source>
</evidence>
<dbReference type="InterPro" id="IPR027268">
    <property type="entry name" value="Peptidase_M4/M1_CTD_sf"/>
</dbReference>
<proteinExistence type="inferred from homology"/>
<reference evidence="17" key="1">
    <citation type="submission" date="2021-05" db="EMBL/GenBank/DDBJ databases">
        <authorList>
            <person name="Tanabe Y."/>
        </authorList>
    </citation>
    <scope>NUCLEOTIDE SEQUENCE</scope>
    <source>
        <strain evidence="17">BOTRYCO-1</strain>
    </source>
</reference>
<protein>
    <recommendedName>
        <fullName evidence="5 12">Aminopeptidase N</fullName>
        <ecNumber evidence="4 12">3.4.11.2</ecNumber>
    </recommendedName>
</protein>
<evidence type="ECO:0000313" key="18">
    <source>
        <dbReference type="Proteomes" id="UP001161064"/>
    </source>
</evidence>
<dbReference type="EMBL" id="BPFZ01000008">
    <property type="protein sequence ID" value="GIU67277.1"/>
    <property type="molecule type" value="Genomic_DNA"/>
</dbReference>
<feature type="domain" description="Peptidase M1 alanyl aminopeptidase C-terminal" evidence="15">
    <location>
        <begin position="560"/>
        <end position="881"/>
    </location>
</feature>
<dbReference type="CDD" id="cd09600">
    <property type="entry name" value="M1_APN"/>
    <property type="match status" value="1"/>
</dbReference>
<keyword evidence="10" id="KW-0862">Zinc</keyword>
<evidence type="ECO:0000256" key="1">
    <source>
        <dbReference type="ARBA" id="ARBA00000098"/>
    </source>
</evidence>
<comment type="similarity">
    <text evidence="3">Belongs to the peptidase M1 family.</text>
</comment>
<dbReference type="InterPro" id="IPR035414">
    <property type="entry name" value="Peptidase_M1_pepN_Ig-like"/>
</dbReference>
<comment type="cofactor">
    <cofactor evidence="2">
        <name>Zn(2+)</name>
        <dbReference type="ChEBI" id="CHEBI:29105"/>
    </cofactor>
</comment>
<evidence type="ECO:0000256" key="7">
    <source>
        <dbReference type="ARBA" id="ARBA00022670"/>
    </source>
</evidence>
<evidence type="ECO:0000259" key="16">
    <source>
        <dbReference type="Pfam" id="PF17900"/>
    </source>
</evidence>
<evidence type="ECO:0000259" key="14">
    <source>
        <dbReference type="Pfam" id="PF11940"/>
    </source>
</evidence>
<dbReference type="Gene3D" id="1.10.390.10">
    <property type="entry name" value="Neutral Protease Domain 2"/>
    <property type="match status" value="1"/>
</dbReference>
<keyword evidence="9" id="KW-0378">Hydrolase</keyword>
<dbReference type="Gene3D" id="3.30.2010.30">
    <property type="match status" value="1"/>
</dbReference>
<dbReference type="PANTHER" id="PTHR46322:SF1">
    <property type="entry name" value="PUROMYCIN-SENSITIVE AMINOPEPTIDASE"/>
    <property type="match status" value="1"/>
</dbReference>
<dbReference type="Pfam" id="PF17432">
    <property type="entry name" value="DUF3458_C"/>
    <property type="match status" value="1"/>
</dbReference>
<keyword evidence="7" id="KW-0645">Protease</keyword>
<evidence type="ECO:0000256" key="11">
    <source>
        <dbReference type="ARBA" id="ARBA00023049"/>
    </source>
</evidence>
<reference evidence="17" key="2">
    <citation type="journal article" date="2023" name="ISME Commun">
        <title>Characterization of a bloom-associated alphaproteobacterial lineage, 'Candidatus Phycosocius': insights into freshwater algal-bacterial interactions.</title>
        <authorList>
            <person name="Tanabe Y."/>
            <person name="Yamaguchi H."/>
            <person name="Yoshida M."/>
            <person name="Kai A."/>
            <person name="Okazaki Y."/>
        </authorList>
    </citation>
    <scope>NUCLEOTIDE SEQUENCE</scope>
    <source>
        <strain evidence="17">BOTRYCO-1</strain>
    </source>
</reference>
<organism evidence="17 18">
    <name type="scientific">Candidatus Phycosocius spiralis</name>
    <dbReference type="NCBI Taxonomy" id="2815099"/>
    <lineage>
        <taxon>Bacteria</taxon>
        <taxon>Pseudomonadati</taxon>
        <taxon>Pseudomonadota</taxon>
        <taxon>Alphaproteobacteria</taxon>
        <taxon>Caulobacterales</taxon>
        <taxon>Caulobacterales incertae sedis</taxon>
        <taxon>Candidatus Phycosocius</taxon>
    </lineage>
</organism>
<accession>A0ABQ4PW45</accession>
<dbReference type="Proteomes" id="UP001161064">
    <property type="component" value="Unassembled WGS sequence"/>
</dbReference>
<feature type="domain" description="Peptidase M1 membrane alanine aminopeptidase" evidence="13">
    <location>
        <begin position="233"/>
        <end position="444"/>
    </location>
</feature>
<feature type="domain" description="Peptidase M1 alanyl aminopeptidase Ig-like fold" evidence="14">
    <location>
        <begin position="452"/>
        <end position="555"/>
    </location>
</feature>
<evidence type="ECO:0000256" key="3">
    <source>
        <dbReference type="ARBA" id="ARBA00010136"/>
    </source>
</evidence>
<dbReference type="Gene3D" id="2.60.40.1840">
    <property type="match status" value="1"/>
</dbReference>
<dbReference type="GO" id="GO:0004177">
    <property type="term" value="F:aminopeptidase activity"/>
    <property type="evidence" value="ECO:0007669"/>
    <property type="project" value="UniProtKB-KW"/>
</dbReference>
<evidence type="ECO:0000256" key="10">
    <source>
        <dbReference type="ARBA" id="ARBA00022833"/>
    </source>
</evidence>
<keyword evidence="18" id="KW-1185">Reference proteome</keyword>
<dbReference type="SUPFAM" id="SSF55486">
    <property type="entry name" value="Metalloproteases ('zincins'), catalytic domain"/>
    <property type="match status" value="1"/>
</dbReference>
<evidence type="ECO:0000256" key="6">
    <source>
        <dbReference type="ARBA" id="ARBA00022438"/>
    </source>
</evidence>
<gene>
    <name evidence="17" type="ORF">PsB1_1431</name>
</gene>
<dbReference type="InterPro" id="IPR038438">
    <property type="entry name" value="PepN_Ig-like_sf"/>
</dbReference>
<keyword evidence="6 17" id="KW-0031">Aminopeptidase</keyword>
<evidence type="ECO:0000256" key="12">
    <source>
        <dbReference type="NCBIfam" id="TIGR02414"/>
    </source>
</evidence>
<dbReference type="NCBIfam" id="TIGR02414">
    <property type="entry name" value="pepN_proteo"/>
    <property type="match status" value="1"/>
</dbReference>
<evidence type="ECO:0000256" key="9">
    <source>
        <dbReference type="ARBA" id="ARBA00022801"/>
    </source>
</evidence>
<dbReference type="Gene3D" id="2.60.40.1730">
    <property type="entry name" value="tricorn interacting facor f3 domain"/>
    <property type="match status" value="1"/>
</dbReference>
<name>A0ABQ4PW45_9PROT</name>
<dbReference type="InterPro" id="IPR045357">
    <property type="entry name" value="Aminopeptidase_N-like_N"/>
</dbReference>
<dbReference type="Pfam" id="PF17900">
    <property type="entry name" value="Peptidase_M1_N"/>
    <property type="match status" value="1"/>
</dbReference>
<dbReference type="InterPro" id="IPR014782">
    <property type="entry name" value="Peptidase_M1_dom"/>
</dbReference>
<evidence type="ECO:0000313" key="17">
    <source>
        <dbReference type="EMBL" id="GIU67277.1"/>
    </source>
</evidence>
<dbReference type="PRINTS" id="PR00756">
    <property type="entry name" value="ALADIPTASE"/>
</dbReference>